<evidence type="ECO:0000313" key="1">
    <source>
        <dbReference type="EMBL" id="GAA3533754.1"/>
    </source>
</evidence>
<gene>
    <name evidence="1" type="ORF">GCM10022263_22570</name>
</gene>
<accession>A0ABP6VDG4</accession>
<dbReference type="EMBL" id="BAABBB010000009">
    <property type="protein sequence ID" value="GAA3533754.1"/>
    <property type="molecule type" value="Genomic_DNA"/>
</dbReference>
<dbReference type="RefSeq" id="WP_218236304.1">
    <property type="nucleotide sequence ID" value="NZ_BAABBB010000009.1"/>
</dbReference>
<evidence type="ECO:0008006" key="3">
    <source>
        <dbReference type="Google" id="ProtNLM"/>
    </source>
</evidence>
<protein>
    <recommendedName>
        <fullName evidence="3">ESX secretion-associated protein EspG</fullName>
    </recommendedName>
</protein>
<sequence length="317" mass="33041">MPTVVLGPAAAQDRGVVVPGRFRVELAELVALARAGGHRLPFDVSGVGAAGEERPAWIARLSPEPSPADQLAVLLGEQAAREQVAAADPDRAAVRAAMSTALGVLAGAEVLLEVRLGLRLGPRAPRQARAWVGVRGETVVSLATVSGALFELAWTTPAALPELLAHLVRLPDGPPPRAGEPEPPERFTLPVELMAATGVGAARHREDLLAGLVERFPGAVTGPDGEAYDAGAAHALLDTVRERLTARLRVVVAGPRAEEIGGAAGAVVWMRLGAQWFALDPDQVAGFPVARARAVVPRDLARAVGPVLARVWGRERG</sequence>
<name>A0ABP6VDG4_9ACTN</name>
<evidence type="ECO:0000313" key="2">
    <source>
        <dbReference type="Proteomes" id="UP001500301"/>
    </source>
</evidence>
<proteinExistence type="predicted"/>
<dbReference type="Proteomes" id="UP001500301">
    <property type="component" value="Unassembled WGS sequence"/>
</dbReference>
<comment type="caution">
    <text evidence="1">The sequence shown here is derived from an EMBL/GenBank/DDBJ whole genome shotgun (WGS) entry which is preliminary data.</text>
</comment>
<reference evidence="2" key="1">
    <citation type="journal article" date="2019" name="Int. J. Syst. Evol. Microbiol.">
        <title>The Global Catalogue of Microorganisms (GCM) 10K type strain sequencing project: providing services to taxonomists for standard genome sequencing and annotation.</title>
        <authorList>
            <consortium name="The Broad Institute Genomics Platform"/>
            <consortium name="The Broad Institute Genome Sequencing Center for Infectious Disease"/>
            <person name="Wu L."/>
            <person name="Ma J."/>
        </authorList>
    </citation>
    <scope>NUCLEOTIDE SEQUENCE [LARGE SCALE GENOMIC DNA]</scope>
    <source>
        <strain evidence="2">JCM 17460</strain>
    </source>
</reference>
<keyword evidence="2" id="KW-1185">Reference proteome</keyword>
<organism evidence="1 2">
    <name type="scientific">Nocardioides daeguensis</name>
    <dbReference type="NCBI Taxonomy" id="908359"/>
    <lineage>
        <taxon>Bacteria</taxon>
        <taxon>Bacillati</taxon>
        <taxon>Actinomycetota</taxon>
        <taxon>Actinomycetes</taxon>
        <taxon>Propionibacteriales</taxon>
        <taxon>Nocardioidaceae</taxon>
        <taxon>Nocardioides</taxon>
    </lineage>
</organism>